<dbReference type="GO" id="GO:0071111">
    <property type="term" value="F:cyclic-guanylate-specific phosphodiesterase activity"/>
    <property type="evidence" value="ECO:0007669"/>
    <property type="project" value="InterPro"/>
</dbReference>
<sequence length="419" mass="46600">MAMFVHSEIYDFRRSEAESVLSLYQQTMTLKLRGDLSEVGDLAVKLEADPDDEAWLATAASELLARDEVAYVAYVQGETMRAAYPEDAFGDMVGRSINEFSYLYTLAKVTNGFVVEGPIELANGESAFLFVQPIDIDGAYYGEAVMALKADYVIGQLDFTSLEDAGYRYELWAVSPQDGSKDVIAASEGERDFSNAVKMSFNMPTLWTLSIMPANGWVPSNWTAALAVGFSALSLLAIGVIVAASRLRRMRRQLEEERRLDPETGLLTYGGFVERLGKEASQGQEPQPLTLVCLMVDDFERTALSLGWDARRRYLQEVGDEIAHVVEGDYFAARVSGAGCFVIALRERVEKRALGDLMRGLELALLWKARIDGKKVFCRVRSAAVRYPEDGADPAALVERMVSLLERDRPEGFERKRRG</sequence>
<name>A0A842JCI7_9ACTN</name>
<evidence type="ECO:0000259" key="2">
    <source>
        <dbReference type="SMART" id="SM00267"/>
    </source>
</evidence>
<evidence type="ECO:0000313" key="3">
    <source>
        <dbReference type="EMBL" id="MBC2889633.1"/>
    </source>
</evidence>
<keyword evidence="1" id="KW-0472">Membrane</keyword>
<feature type="domain" description="GGDEF" evidence="2">
    <location>
        <begin position="247"/>
        <end position="419"/>
    </location>
</feature>
<feature type="transmembrane region" description="Helical" evidence="1">
    <location>
        <begin position="222"/>
        <end position="244"/>
    </location>
</feature>
<comment type="caution">
    <text evidence="3">The sequence shown here is derived from an EMBL/GenBank/DDBJ whole genome shotgun (WGS) entry which is preliminary data.</text>
</comment>
<accession>A0A842JCI7</accession>
<dbReference type="SMART" id="SM00267">
    <property type="entry name" value="GGDEF"/>
    <property type="match status" value="1"/>
</dbReference>
<dbReference type="InterPro" id="IPR050706">
    <property type="entry name" value="Cyclic-di-GMP_PDE-like"/>
</dbReference>
<keyword evidence="4" id="KW-1185">Reference proteome</keyword>
<keyword evidence="1" id="KW-0812">Transmembrane</keyword>
<dbReference type="EMBL" id="JACMSE010000006">
    <property type="protein sequence ID" value="MBC2889633.1"/>
    <property type="molecule type" value="Genomic_DNA"/>
</dbReference>
<dbReference type="Pfam" id="PF00990">
    <property type="entry name" value="GGDEF"/>
    <property type="match status" value="1"/>
</dbReference>
<dbReference type="PANTHER" id="PTHR33121:SF70">
    <property type="entry name" value="SIGNALING PROTEIN YKOW"/>
    <property type="match status" value="1"/>
</dbReference>
<dbReference type="Proteomes" id="UP000587396">
    <property type="component" value="Unassembled WGS sequence"/>
</dbReference>
<dbReference type="PANTHER" id="PTHR33121">
    <property type="entry name" value="CYCLIC DI-GMP PHOSPHODIESTERASE PDEF"/>
    <property type="match status" value="1"/>
</dbReference>
<protein>
    <submittedName>
        <fullName evidence="3">GGDEF domain-containing protein</fullName>
    </submittedName>
</protein>
<organism evidence="3 4">
    <name type="scientific">Gordonibacter massiliensis</name>
    <name type="common">ex Traore et al. 2017</name>
    <dbReference type="NCBI Taxonomy" id="1841863"/>
    <lineage>
        <taxon>Bacteria</taxon>
        <taxon>Bacillati</taxon>
        <taxon>Actinomycetota</taxon>
        <taxon>Coriobacteriia</taxon>
        <taxon>Eggerthellales</taxon>
        <taxon>Eggerthellaceae</taxon>
        <taxon>Gordonibacter</taxon>
    </lineage>
</organism>
<dbReference type="InterPro" id="IPR043128">
    <property type="entry name" value="Rev_trsase/Diguanyl_cyclase"/>
</dbReference>
<evidence type="ECO:0000256" key="1">
    <source>
        <dbReference type="SAM" id="Phobius"/>
    </source>
</evidence>
<reference evidence="3 4" key="1">
    <citation type="submission" date="2020-08" db="EMBL/GenBank/DDBJ databases">
        <authorList>
            <person name="Liu C."/>
            <person name="Sun Q."/>
        </authorList>
    </citation>
    <scope>NUCLEOTIDE SEQUENCE [LARGE SCALE GENOMIC DNA]</scope>
    <source>
        <strain evidence="3 4">N22</strain>
    </source>
</reference>
<dbReference type="InterPro" id="IPR029787">
    <property type="entry name" value="Nucleotide_cyclase"/>
</dbReference>
<evidence type="ECO:0000313" key="4">
    <source>
        <dbReference type="Proteomes" id="UP000587396"/>
    </source>
</evidence>
<keyword evidence="1" id="KW-1133">Transmembrane helix</keyword>
<proteinExistence type="predicted"/>
<dbReference type="SUPFAM" id="SSF55073">
    <property type="entry name" value="Nucleotide cyclase"/>
    <property type="match status" value="1"/>
</dbReference>
<dbReference type="AlphaFoldDB" id="A0A842JCI7"/>
<dbReference type="Gene3D" id="3.30.70.270">
    <property type="match status" value="1"/>
</dbReference>
<dbReference type="InterPro" id="IPR000160">
    <property type="entry name" value="GGDEF_dom"/>
</dbReference>
<gene>
    <name evidence="3" type="ORF">H7313_09805</name>
</gene>